<protein>
    <submittedName>
        <fullName evidence="1">Uncharacterized protein</fullName>
    </submittedName>
</protein>
<keyword evidence="2" id="KW-1185">Reference proteome</keyword>
<evidence type="ECO:0000313" key="2">
    <source>
        <dbReference type="Proteomes" id="UP001174909"/>
    </source>
</evidence>
<accession>A0AA35W016</accession>
<feature type="non-terminal residue" evidence="1">
    <location>
        <position position="64"/>
    </location>
</feature>
<dbReference type="Proteomes" id="UP001174909">
    <property type="component" value="Unassembled WGS sequence"/>
</dbReference>
<dbReference type="EMBL" id="CASHTH010000030">
    <property type="protein sequence ID" value="CAI7989321.1"/>
    <property type="molecule type" value="Genomic_DNA"/>
</dbReference>
<reference evidence="1" key="1">
    <citation type="submission" date="2023-03" db="EMBL/GenBank/DDBJ databases">
        <authorList>
            <person name="Steffen K."/>
            <person name="Cardenas P."/>
        </authorList>
    </citation>
    <scope>NUCLEOTIDE SEQUENCE</scope>
</reference>
<name>A0AA35W016_GEOBA</name>
<dbReference type="AlphaFoldDB" id="A0AA35W016"/>
<evidence type="ECO:0000313" key="1">
    <source>
        <dbReference type="EMBL" id="CAI7989321.1"/>
    </source>
</evidence>
<comment type="caution">
    <text evidence="1">The sequence shown here is derived from an EMBL/GenBank/DDBJ whole genome shotgun (WGS) entry which is preliminary data.</text>
</comment>
<proteinExistence type="predicted"/>
<gene>
    <name evidence="1" type="ORF">GBAR_LOCUS184</name>
</gene>
<sequence length="64" mass="7094">MTLQEIDSVPVTAVDSQLPMYTCGRQHKVLLHGNVIFRGFMVQPRLSTDVFDPNAPFVGAFVTT</sequence>
<organism evidence="1 2">
    <name type="scientific">Geodia barretti</name>
    <name type="common">Barrett's horny sponge</name>
    <dbReference type="NCBI Taxonomy" id="519541"/>
    <lineage>
        <taxon>Eukaryota</taxon>
        <taxon>Metazoa</taxon>
        <taxon>Porifera</taxon>
        <taxon>Demospongiae</taxon>
        <taxon>Heteroscleromorpha</taxon>
        <taxon>Tetractinellida</taxon>
        <taxon>Astrophorina</taxon>
        <taxon>Geodiidae</taxon>
        <taxon>Geodia</taxon>
    </lineage>
</organism>